<comment type="subcellular location">
    <subcellularLocation>
        <location evidence="4">Cytoplasm</location>
    </subcellularLocation>
</comment>
<keyword evidence="16 21" id="KW-0456">Lyase</keyword>
<dbReference type="EMBL" id="JAHLQL010000001">
    <property type="protein sequence ID" value="MBU5590784.1"/>
    <property type="molecule type" value="Genomic_DNA"/>
</dbReference>
<dbReference type="Gene3D" id="1.20.1090.10">
    <property type="entry name" value="Dehydroquinate synthase-like - alpha domain"/>
    <property type="match status" value="1"/>
</dbReference>
<keyword evidence="17" id="KW-0170">Cobalt</keyword>
<dbReference type="RefSeq" id="WP_032121706.1">
    <property type="nucleotide sequence ID" value="NZ_JAHLQL010000001.1"/>
</dbReference>
<comment type="catalytic activity">
    <reaction evidence="1">
        <text>7-phospho-2-dehydro-3-deoxy-D-arabino-heptonate = 3-dehydroquinate + phosphate</text>
        <dbReference type="Rhea" id="RHEA:21968"/>
        <dbReference type="ChEBI" id="CHEBI:32364"/>
        <dbReference type="ChEBI" id="CHEBI:43474"/>
        <dbReference type="ChEBI" id="CHEBI:58394"/>
        <dbReference type="EC" id="4.2.3.4"/>
    </reaction>
</comment>
<comment type="cofactor">
    <cofactor evidence="3">
        <name>Co(2+)</name>
        <dbReference type="ChEBI" id="CHEBI:48828"/>
    </cofactor>
</comment>
<evidence type="ECO:0000313" key="21">
    <source>
        <dbReference type="EMBL" id="MBU5590784.1"/>
    </source>
</evidence>
<name>A0ABS6EYQ5_9CLOT</name>
<dbReference type="CDD" id="cd08195">
    <property type="entry name" value="DHQS"/>
    <property type="match status" value="1"/>
</dbReference>
<keyword evidence="10" id="KW-0028">Amino-acid biosynthesis</keyword>
<evidence type="ECO:0000256" key="10">
    <source>
        <dbReference type="ARBA" id="ARBA00022605"/>
    </source>
</evidence>
<evidence type="ECO:0000256" key="11">
    <source>
        <dbReference type="ARBA" id="ARBA00022723"/>
    </source>
</evidence>
<keyword evidence="15" id="KW-0057">Aromatic amino acid biosynthesis</keyword>
<accession>A0ABS6EYQ5</accession>
<comment type="similarity">
    <text evidence="6">Belongs to the sugar phosphate cyclases superfamily. Dehydroquinate synthase family.</text>
</comment>
<evidence type="ECO:0000256" key="1">
    <source>
        <dbReference type="ARBA" id="ARBA00001393"/>
    </source>
</evidence>
<evidence type="ECO:0000256" key="14">
    <source>
        <dbReference type="ARBA" id="ARBA00023027"/>
    </source>
</evidence>
<evidence type="ECO:0000256" key="13">
    <source>
        <dbReference type="ARBA" id="ARBA00022833"/>
    </source>
</evidence>
<dbReference type="GO" id="GO:0003856">
    <property type="term" value="F:3-dehydroquinate synthase activity"/>
    <property type="evidence" value="ECO:0007669"/>
    <property type="project" value="UniProtKB-EC"/>
</dbReference>
<dbReference type="InterPro" id="IPR016037">
    <property type="entry name" value="DHQ_synth_AroB"/>
</dbReference>
<organism evidence="21 22">
    <name type="scientific">Clostridium simiarum</name>
    <dbReference type="NCBI Taxonomy" id="2841506"/>
    <lineage>
        <taxon>Bacteria</taxon>
        <taxon>Bacillati</taxon>
        <taxon>Bacillota</taxon>
        <taxon>Clostridia</taxon>
        <taxon>Eubacteriales</taxon>
        <taxon>Clostridiaceae</taxon>
        <taxon>Clostridium</taxon>
    </lineage>
</organism>
<protein>
    <recommendedName>
        <fullName evidence="8 18">3-dehydroquinate synthase</fullName>
        <ecNumber evidence="7 18">4.2.3.4</ecNumber>
    </recommendedName>
</protein>
<dbReference type="InterPro" id="IPR056179">
    <property type="entry name" value="DHQS_C"/>
</dbReference>
<dbReference type="SUPFAM" id="SSF56796">
    <property type="entry name" value="Dehydroquinate synthase-like"/>
    <property type="match status" value="1"/>
</dbReference>
<comment type="caution">
    <text evidence="21">The sequence shown here is derived from an EMBL/GenBank/DDBJ whole genome shotgun (WGS) entry which is preliminary data.</text>
</comment>
<evidence type="ECO:0000256" key="18">
    <source>
        <dbReference type="NCBIfam" id="TIGR01357"/>
    </source>
</evidence>
<keyword evidence="13" id="KW-0862">Zinc</keyword>
<evidence type="ECO:0000256" key="8">
    <source>
        <dbReference type="ARBA" id="ARBA00017684"/>
    </source>
</evidence>
<dbReference type="NCBIfam" id="TIGR01357">
    <property type="entry name" value="aroB"/>
    <property type="match status" value="1"/>
</dbReference>
<evidence type="ECO:0000256" key="5">
    <source>
        <dbReference type="ARBA" id="ARBA00004661"/>
    </source>
</evidence>
<dbReference type="Gene3D" id="3.40.50.1970">
    <property type="match status" value="1"/>
</dbReference>
<keyword evidence="14" id="KW-0520">NAD</keyword>
<dbReference type="Proteomes" id="UP000736583">
    <property type="component" value="Unassembled WGS sequence"/>
</dbReference>
<evidence type="ECO:0000256" key="9">
    <source>
        <dbReference type="ARBA" id="ARBA00022490"/>
    </source>
</evidence>
<keyword evidence="11" id="KW-0479">Metal-binding</keyword>
<dbReference type="InterPro" id="IPR030960">
    <property type="entry name" value="DHQS/DOIS_N"/>
</dbReference>
<evidence type="ECO:0000256" key="3">
    <source>
        <dbReference type="ARBA" id="ARBA00001941"/>
    </source>
</evidence>
<evidence type="ECO:0000256" key="16">
    <source>
        <dbReference type="ARBA" id="ARBA00023239"/>
    </source>
</evidence>
<dbReference type="PIRSF" id="PIRSF001455">
    <property type="entry name" value="DHQ_synth"/>
    <property type="match status" value="1"/>
</dbReference>
<dbReference type="Pfam" id="PF01761">
    <property type="entry name" value="DHQ_synthase"/>
    <property type="match status" value="1"/>
</dbReference>
<dbReference type="EC" id="4.2.3.4" evidence="7 18"/>
<proteinExistence type="inferred from homology"/>
<dbReference type="PANTHER" id="PTHR43622:SF7">
    <property type="entry name" value="3-DEHYDROQUINATE SYNTHASE, CHLOROPLASTIC"/>
    <property type="match status" value="1"/>
</dbReference>
<keyword evidence="12" id="KW-0547">Nucleotide-binding</keyword>
<comment type="cofactor">
    <cofactor evidence="2">
        <name>NAD(+)</name>
        <dbReference type="ChEBI" id="CHEBI:57540"/>
    </cofactor>
</comment>
<evidence type="ECO:0000313" key="22">
    <source>
        <dbReference type="Proteomes" id="UP000736583"/>
    </source>
</evidence>
<sequence>MYKKMVRDSLIPYDIYIADKFDDITKRLEHIKKEENSDMFLIYDKSLKEDYKDIIEKIKNNFVKNSFSVKCKEVNKNIHSINEIYEFLIENAAKNDAILISLGGGILGDLVGFVAGTYMRGIRYINIPTTIISQVDSSVGGKVGYNFSDFKNYIGMFYNPLEVIICIDFIYTLDKKEVLSGFGEIVKYCIIDDKDLLEYFQINIEHIKKLNKNTMLELVEKCVSIKRKVVSKDFRDKGLRNLLNFGHTVGHAIEVDSQYNISHGEAVALGILVALKISEYKLSLDKKTYSYIEEIYDLIGMNKYYKINNMDKLIHTIKGDKKNDSSIRFVLINFLGSYEIGVKVEEEDLIRAIKESIEGDKIYG</sequence>
<gene>
    <name evidence="21" type="primary">aroB</name>
    <name evidence="21" type="ORF">KQI89_03325</name>
</gene>
<comment type="pathway">
    <text evidence="5">Metabolic intermediate biosynthesis; chorismate biosynthesis; chorismate from D-erythrose 4-phosphate and phosphoenolpyruvate: step 2/7.</text>
</comment>
<dbReference type="PANTHER" id="PTHR43622">
    <property type="entry name" value="3-DEHYDROQUINATE SYNTHASE"/>
    <property type="match status" value="1"/>
</dbReference>
<evidence type="ECO:0000256" key="7">
    <source>
        <dbReference type="ARBA" id="ARBA00013031"/>
    </source>
</evidence>
<evidence type="ECO:0000256" key="4">
    <source>
        <dbReference type="ARBA" id="ARBA00004496"/>
    </source>
</evidence>
<evidence type="ECO:0000256" key="17">
    <source>
        <dbReference type="ARBA" id="ARBA00023285"/>
    </source>
</evidence>
<feature type="domain" description="3-dehydroquinate synthase N-terminal" evidence="19">
    <location>
        <begin position="68"/>
        <end position="178"/>
    </location>
</feature>
<reference evidence="21 22" key="1">
    <citation type="submission" date="2021-06" db="EMBL/GenBank/DDBJ databases">
        <authorList>
            <person name="Sun Q."/>
            <person name="Li D."/>
        </authorList>
    </citation>
    <scope>NUCLEOTIDE SEQUENCE [LARGE SCALE GENOMIC DNA]</scope>
    <source>
        <strain evidence="21 22">MSJ-4</strain>
    </source>
</reference>
<dbReference type="Pfam" id="PF24621">
    <property type="entry name" value="DHQS_C"/>
    <property type="match status" value="1"/>
</dbReference>
<feature type="domain" description="3-dehydroquinate synthase C-terminal" evidence="20">
    <location>
        <begin position="181"/>
        <end position="323"/>
    </location>
</feature>
<evidence type="ECO:0000259" key="20">
    <source>
        <dbReference type="Pfam" id="PF24621"/>
    </source>
</evidence>
<dbReference type="InterPro" id="IPR030963">
    <property type="entry name" value="DHQ_synth_fam"/>
</dbReference>
<evidence type="ECO:0000256" key="15">
    <source>
        <dbReference type="ARBA" id="ARBA00023141"/>
    </source>
</evidence>
<keyword evidence="22" id="KW-1185">Reference proteome</keyword>
<evidence type="ECO:0000256" key="2">
    <source>
        <dbReference type="ARBA" id="ARBA00001911"/>
    </source>
</evidence>
<evidence type="ECO:0000256" key="12">
    <source>
        <dbReference type="ARBA" id="ARBA00022741"/>
    </source>
</evidence>
<evidence type="ECO:0000259" key="19">
    <source>
        <dbReference type="Pfam" id="PF01761"/>
    </source>
</evidence>
<keyword evidence="9" id="KW-0963">Cytoplasm</keyword>
<dbReference type="InterPro" id="IPR050071">
    <property type="entry name" value="Dehydroquinate_synthase"/>
</dbReference>
<evidence type="ECO:0000256" key="6">
    <source>
        <dbReference type="ARBA" id="ARBA00005412"/>
    </source>
</evidence>